<dbReference type="InterPro" id="IPR016032">
    <property type="entry name" value="Sig_transdc_resp-reg_C-effctor"/>
</dbReference>
<sequence>MTEPNDDVYRPSDRELLKGAIRQLAAQTGLGVIFAGLVNHSELVITEFVGTTTQGLKNLNVQPGEGVGGRALRHARPVGVSDYFDSDRITHHHDQAVRIEGLRSMVALPVLVDGRGRSILYAATRDRSPIGERLVTELGIGALQISRELQIRDEVDHRVAILRVVGSLAAEPIDRDLIEVVRLAHAELLSVASITADPALAERILAVTARLVGTASASGSTSSTTDVPRLTPRETDVLAQVALGCSYAEVGKRLALQSVTVKSYMQAIMAKFNAHSRSEAVLVARRFHLLP</sequence>
<dbReference type="PROSITE" id="PS50043">
    <property type="entry name" value="HTH_LUXR_2"/>
    <property type="match status" value="1"/>
</dbReference>
<proteinExistence type="predicted"/>
<dbReference type="InterPro" id="IPR003018">
    <property type="entry name" value="GAF"/>
</dbReference>
<dbReference type="Gene3D" id="1.10.10.10">
    <property type="entry name" value="Winged helix-like DNA-binding domain superfamily/Winged helix DNA-binding domain"/>
    <property type="match status" value="1"/>
</dbReference>
<dbReference type="SUPFAM" id="SSF55781">
    <property type="entry name" value="GAF domain-like"/>
    <property type="match status" value="1"/>
</dbReference>
<evidence type="ECO:0000313" key="5">
    <source>
        <dbReference type="EMBL" id="TFD53987.1"/>
    </source>
</evidence>
<dbReference type="Pfam" id="PF00196">
    <property type="entry name" value="GerE"/>
    <property type="match status" value="1"/>
</dbReference>
<keyword evidence="6" id="KW-1185">Reference proteome</keyword>
<dbReference type="CDD" id="cd06170">
    <property type="entry name" value="LuxR_C_like"/>
    <property type="match status" value="1"/>
</dbReference>
<keyword evidence="2" id="KW-0238">DNA-binding</keyword>
<gene>
    <name evidence="5" type="ORF">E3T55_04675</name>
</gene>
<dbReference type="InterPro" id="IPR036388">
    <property type="entry name" value="WH-like_DNA-bd_sf"/>
</dbReference>
<dbReference type="InterPro" id="IPR000792">
    <property type="entry name" value="Tscrpt_reg_LuxR_C"/>
</dbReference>
<dbReference type="Pfam" id="PF01590">
    <property type="entry name" value="GAF"/>
    <property type="match status" value="1"/>
</dbReference>
<dbReference type="SUPFAM" id="SSF46894">
    <property type="entry name" value="C-terminal effector domain of the bipartite response regulators"/>
    <property type="match status" value="1"/>
</dbReference>
<dbReference type="EMBL" id="SOHE01000018">
    <property type="protein sequence ID" value="TFD53987.1"/>
    <property type="molecule type" value="Genomic_DNA"/>
</dbReference>
<dbReference type="PANTHER" id="PTHR44688">
    <property type="entry name" value="DNA-BINDING TRANSCRIPTIONAL ACTIVATOR DEVR_DOSR"/>
    <property type="match status" value="1"/>
</dbReference>
<dbReference type="RefSeq" id="WP_134518411.1">
    <property type="nucleotide sequence ID" value="NZ_SOHE01000018.1"/>
</dbReference>
<evidence type="ECO:0000259" key="4">
    <source>
        <dbReference type="PROSITE" id="PS50043"/>
    </source>
</evidence>
<comment type="caution">
    <text evidence="5">The sequence shown here is derived from an EMBL/GenBank/DDBJ whole genome shotgun (WGS) entry which is preliminary data.</text>
</comment>
<dbReference type="Proteomes" id="UP000297447">
    <property type="component" value="Unassembled WGS sequence"/>
</dbReference>
<dbReference type="OrthoDB" id="4069167at2"/>
<organism evidence="5 6">
    <name type="scientific">Cryobacterium frigoriphilum</name>
    <dbReference type="NCBI Taxonomy" id="1259150"/>
    <lineage>
        <taxon>Bacteria</taxon>
        <taxon>Bacillati</taxon>
        <taxon>Actinomycetota</taxon>
        <taxon>Actinomycetes</taxon>
        <taxon>Micrococcales</taxon>
        <taxon>Microbacteriaceae</taxon>
        <taxon>Cryobacterium</taxon>
    </lineage>
</organism>
<dbReference type="Gene3D" id="3.30.450.40">
    <property type="match status" value="1"/>
</dbReference>
<evidence type="ECO:0000256" key="3">
    <source>
        <dbReference type="ARBA" id="ARBA00023163"/>
    </source>
</evidence>
<dbReference type="InterPro" id="IPR029016">
    <property type="entry name" value="GAF-like_dom_sf"/>
</dbReference>
<dbReference type="SMART" id="SM00421">
    <property type="entry name" value="HTH_LUXR"/>
    <property type="match status" value="1"/>
</dbReference>
<reference evidence="5 6" key="1">
    <citation type="submission" date="2019-03" db="EMBL/GenBank/DDBJ databases">
        <title>Genomics of glacier-inhabiting Cryobacterium strains.</title>
        <authorList>
            <person name="Liu Q."/>
            <person name="Xin Y.-H."/>
        </authorList>
    </citation>
    <scope>NUCLEOTIDE SEQUENCE [LARGE SCALE GENOMIC DNA]</scope>
    <source>
        <strain evidence="5 6">Hh14</strain>
    </source>
</reference>
<dbReference type="PRINTS" id="PR00038">
    <property type="entry name" value="HTHLUXR"/>
</dbReference>
<dbReference type="GO" id="GO:0006355">
    <property type="term" value="P:regulation of DNA-templated transcription"/>
    <property type="evidence" value="ECO:0007669"/>
    <property type="project" value="InterPro"/>
</dbReference>
<dbReference type="PANTHER" id="PTHR44688:SF16">
    <property type="entry name" value="DNA-BINDING TRANSCRIPTIONAL ACTIVATOR DEVR_DOSR"/>
    <property type="match status" value="1"/>
</dbReference>
<keyword evidence="1" id="KW-0805">Transcription regulation</keyword>
<dbReference type="AlphaFoldDB" id="A0A4R9A8K6"/>
<dbReference type="PROSITE" id="PS00622">
    <property type="entry name" value="HTH_LUXR_1"/>
    <property type="match status" value="1"/>
</dbReference>
<protein>
    <submittedName>
        <fullName evidence="5">GAF domain-containing protein</fullName>
    </submittedName>
</protein>
<name>A0A4R9A8K6_9MICO</name>
<evidence type="ECO:0000256" key="1">
    <source>
        <dbReference type="ARBA" id="ARBA00023015"/>
    </source>
</evidence>
<dbReference type="GO" id="GO:0003677">
    <property type="term" value="F:DNA binding"/>
    <property type="evidence" value="ECO:0007669"/>
    <property type="project" value="UniProtKB-KW"/>
</dbReference>
<feature type="domain" description="HTH luxR-type" evidence="4">
    <location>
        <begin position="223"/>
        <end position="288"/>
    </location>
</feature>
<evidence type="ECO:0000313" key="6">
    <source>
        <dbReference type="Proteomes" id="UP000297447"/>
    </source>
</evidence>
<keyword evidence="3" id="KW-0804">Transcription</keyword>
<accession>A0A4R9A8K6</accession>
<evidence type="ECO:0000256" key="2">
    <source>
        <dbReference type="ARBA" id="ARBA00023125"/>
    </source>
</evidence>